<reference evidence="7 8" key="1">
    <citation type="submission" date="2020-08" db="EMBL/GenBank/DDBJ databases">
        <title>Genomic Encyclopedia of Type Strains, Phase III (KMG-III): the genomes of soil and plant-associated and newly described type strains.</title>
        <authorList>
            <person name="Whitman W."/>
        </authorList>
    </citation>
    <scope>NUCLEOTIDE SEQUENCE [LARGE SCALE GENOMIC DNA]</scope>
    <source>
        <strain evidence="7 8">CECT 8693</strain>
    </source>
</reference>
<keyword evidence="8" id="KW-1185">Reference proteome</keyword>
<evidence type="ECO:0000256" key="5">
    <source>
        <dbReference type="SAM" id="Phobius"/>
    </source>
</evidence>
<feature type="transmembrane region" description="Helical" evidence="5">
    <location>
        <begin position="6"/>
        <end position="26"/>
    </location>
</feature>
<evidence type="ECO:0000313" key="8">
    <source>
        <dbReference type="Proteomes" id="UP000567067"/>
    </source>
</evidence>
<keyword evidence="2 5" id="KW-0812">Transmembrane</keyword>
<dbReference type="EMBL" id="JACJIP010000012">
    <property type="protein sequence ID" value="MBA9085703.1"/>
    <property type="molecule type" value="Genomic_DNA"/>
</dbReference>
<comment type="caution">
    <text evidence="7">The sequence shown here is derived from an EMBL/GenBank/DDBJ whole genome shotgun (WGS) entry which is preliminary data.</text>
</comment>
<gene>
    <name evidence="7" type="ORF">FHR92_002170</name>
</gene>
<evidence type="ECO:0000313" key="7">
    <source>
        <dbReference type="EMBL" id="MBA9085703.1"/>
    </source>
</evidence>
<feature type="transmembrane region" description="Helical" evidence="5">
    <location>
        <begin position="141"/>
        <end position="161"/>
    </location>
</feature>
<comment type="subcellular location">
    <subcellularLocation>
        <location evidence="1">Membrane</location>
        <topology evidence="1">Multi-pass membrane protein</topology>
    </subcellularLocation>
</comment>
<protein>
    <submittedName>
        <fullName evidence="7">Putative membrane protein YphA (DoxX/SURF4 family)</fullName>
    </submittedName>
</protein>
<dbReference type="Proteomes" id="UP000567067">
    <property type="component" value="Unassembled WGS sequence"/>
</dbReference>
<proteinExistence type="predicted"/>
<accession>A0A7W3STF0</accession>
<keyword evidence="3 5" id="KW-1133">Transmembrane helix</keyword>
<dbReference type="AlphaFoldDB" id="A0A7W3STF0"/>
<dbReference type="Pfam" id="PF07291">
    <property type="entry name" value="MauE"/>
    <property type="match status" value="1"/>
</dbReference>
<evidence type="ECO:0000256" key="2">
    <source>
        <dbReference type="ARBA" id="ARBA00022692"/>
    </source>
</evidence>
<evidence type="ECO:0000256" key="1">
    <source>
        <dbReference type="ARBA" id="ARBA00004141"/>
    </source>
</evidence>
<evidence type="ECO:0000259" key="6">
    <source>
        <dbReference type="Pfam" id="PF07291"/>
    </source>
</evidence>
<sequence>MDLRSLVLVFLIVVFLLSSLGKFLNIKSFRETMIQLRIPYPWSGIGTIGVPIAELLACILLLIPSIQLYGQLLILLLLASFIWASWRARGRSVDCNCFGGIVGEQFGRMTYLRICAIFILDMVLFLTTSNTALLEFSLIEMISAILTSIGIIVIYSLLVLLQKYNSVHEE</sequence>
<feature type="domain" description="Methylamine utilisation protein MauE" evidence="6">
    <location>
        <begin position="6"/>
        <end position="119"/>
    </location>
</feature>
<name>A0A7W3STF0_9BACL</name>
<evidence type="ECO:0000256" key="4">
    <source>
        <dbReference type="ARBA" id="ARBA00023136"/>
    </source>
</evidence>
<dbReference type="GO" id="GO:0016020">
    <property type="term" value="C:membrane"/>
    <property type="evidence" value="ECO:0007669"/>
    <property type="project" value="UniProtKB-SubCell"/>
</dbReference>
<feature type="transmembrane region" description="Helical" evidence="5">
    <location>
        <begin position="38"/>
        <end position="62"/>
    </location>
</feature>
<dbReference type="InterPro" id="IPR009908">
    <property type="entry name" value="Methylamine_util_MauE"/>
</dbReference>
<dbReference type="GO" id="GO:0030416">
    <property type="term" value="P:methylamine metabolic process"/>
    <property type="evidence" value="ECO:0007669"/>
    <property type="project" value="InterPro"/>
</dbReference>
<feature type="transmembrane region" description="Helical" evidence="5">
    <location>
        <begin position="111"/>
        <end position="129"/>
    </location>
</feature>
<keyword evidence="4 5" id="KW-0472">Membrane</keyword>
<organism evidence="7 8">
    <name type="scientific">Fontibacillus solani</name>
    <dbReference type="NCBI Taxonomy" id="1572857"/>
    <lineage>
        <taxon>Bacteria</taxon>
        <taxon>Bacillati</taxon>
        <taxon>Bacillota</taxon>
        <taxon>Bacilli</taxon>
        <taxon>Bacillales</taxon>
        <taxon>Paenibacillaceae</taxon>
        <taxon>Fontibacillus</taxon>
    </lineage>
</organism>
<evidence type="ECO:0000256" key="3">
    <source>
        <dbReference type="ARBA" id="ARBA00022989"/>
    </source>
</evidence>
<feature type="transmembrane region" description="Helical" evidence="5">
    <location>
        <begin position="68"/>
        <end position="86"/>
    </location>
</feature>
<dbReference type="RefSeq" id="WP_182535533.1">
    <property type="nucleotide sequence ID" value="NZ_JACJIP010000012.1"/>
</dbReference>